<dbReference type="EMBL" id="JBANQN010000009">
    <property type="protein sequence ID" value="KAK6779633.1"/>
    <property type="molecule type" value="Genomic_DNA"/>
</dbReference>
<organism evidence="1 2">
    <name type="scientific">Solanum bulbocastanum</name>
    <name type="common">Wild potato</name>
    <dbReference type="NCBI Taxonomy" id="147425"/>
    <lineage>
        <taxon>Eukaryota</taxon>
        <taxon>Viridiplantae</taxon>
        <taxon>Streptophyta</taxon>
        <taxon>Embryophyta</taxon>
        <taxon>Tracheophyta</taxon>
        <taxon>Spermatophyta</taxon>
        <taxon>Magnoliopsida</taxon>
        <taxon>eudicotyledons</taxon>
        <taxon>Gunneridae</taxon>
        <taxon>Pentapetalae</taxon>
        <taxon>asterids</taxon>
        <taxon>lamiids</taxon>
        <taxon>Solanales</taxon>
        <taxon>Solanaceae</taxon>
        <taxon>Solanoideae</taxon>
        <taxon>Solaneae</taxon>
        <taxon>Solanum</taxon>
    </lineage>
</organism>
<keyword evidence="2" id="KW-1185">Reference proteome</keyword>
<dbReference type="Proteomes" id="UP001371456">
    <property type="component" value="Unassembled WGS sequence"/>
</dbReference>
<proteinExistence type="predicted"/>
<evidence type="ECO:0008006" key="3">
    <source>
        <dbReference type="Google" id="ProtNLM"/>
    </source>
</evidence>
<reference evidence="1 2" key="1">
    <citation type="submission" date="2024-02" db="EMBL/GenBank/DDBJ databases">
        <title>de novo genome assembly of Solanum bulbocastanum strain 11H21.</title>
        <authorList>
            <person name="Hosaka A.J."/>
        </authorList>
    </citation>
    <scope>NUCLEOTIDE SEQUENCE [LARGE SCALE GENOMIC DNA]</scope>
    <source>
        <tissue evidence="1">Young leaves</tissue>
    </source>
</reference>
<sequence length="93" mass="10358">MNPILDKIEGKITADQTASLNRPFTIDEVKEAFFSMHSNKAPGPDGMNFSFYPSFWAVIGKDVVNAIIIFVNNYGVITGNYFDSKKEATRASF</sequence>
<comment type="caution">
    <text evidence="1">The sequence shown here is derived from an EMBL/GenBank/DDBJ whole genome shotgun (WGS) entry which is preliminary data.</text>
</comment>
<accession>A0AAN8T8A5</accession>
<evidence type="ECO:0000313" key="2">
    <source>
        <dbReference type="Proteomes" id="UP001371456"/>
    </source>
</evidence>
<gene>
    <name evidence="1" type="ORF">RDI58_021817</name>
</gene>
<dbReference type="AlphaFoldDB" id="A0AAN8T8A5"/>
<name>A0AAN8T8A5_SOLBU</name>
<evidence type="ECO:0000313" key="1">
    <source>
        <dbReference type="EMBL" id="KAK6779633.1"/>
    </source>
</evidence>
<protein>
    <recommendedName>
        <fullName evidence="3">Reverse transcriptase</fullName>
    </recommendedName>
</protein>